<dbReference type="SFLD" id="SFLDS00003">
    <property type="entry name" value="Haloacid_Dehalogenase"/>
    <property type="match status" value="1"/>
</dbReference>
<dbReference type="Proteomes" id="UP000765802">
    <property type="component" value="Unassembled WGS sequence"/>
</dbReference>
<dbReference type="PANTHER" id="PTHR16504:SF4">
    <property type="entry name" value="5'(3')-DEOXYRIBONUCLEOTIDASE"/>
    <property type="match status" value="1"/>
</dbReference>
<dbReference type="PANTHER" id="PTHR16504">
    <property type="entry name" value="5'(3')-DEOXYRIBONUCLEOTIDASE"/>
    <property type="match status" value="1"/>
</dbReference>
<accession>A0ABR7M6U8</accession>
<dbReference type="EMBL" id="MBUA01000001">
    <property type="protein sequence ID" value="MBC6490254.1"/>
    <property type="molecule type" value="Genomic_DNA"/>
</dbReference>
<reference evidence="2 3" key="1">
    <citation type="submission" date="2016-07" db="EMBL/GenBank/DDBJ databases">
        <title>Genome analysis of Flavihumibacter stibioxidans YS-17.</title>
        <authorList>
            <person name="Shi K."/>
            <person name="Han Y."/>
            <person name="Wang G."/>
        </authorList>
    </citation>
    <scope>NUCLEOTIDE SEQUENCE [LARGE SCALE GENOMIC DNA]</scope>
    <source>
        <strain evidence="2 3">YS-17</strain>
    </source>
</reference>
<dbReference type="Gene3D" id="1.10.40.40">
    <property type="entry name" value="Deoxyribonucleotidase, domain 2"/>
    <property type="match status" value="1"/>
</dbReference>
<dbReference type="Gene3D" id="3.40.50.1000">
    <property type="entry name" value="HAD superfamily/HAD-like"/>
    <property type="match status" value="1"/>
</dbReference>
<evidence type="ECO:0000313" key="2">
    <source>
        <dbReference type="EMBL" id="MBC6490254.1"/>
    </source>
</evidence>
<gene>
    <name evidence="2" type="ORF">BC349_04715</name>
</gene>
<sequence>MKRIAIDMDGVIADSYAQFIEYHRRETGILKSREESIGISEAAAFPFIRKHILTPGFFRDIPVINGSQEIMKALNNKYELFIVSAATEFPQSLAEKQAWLNEYFPFLGWQQMVFCGWKTIIKADIMVDDHFKNLDHFEGQTFLYNQPHNQLADPGRHTRVFSWEEIGRYLL</sequence>
<evidence type="ECO:0000313" key="3">
    <source>
        <dbReference type="Proteomes" id="UP000765802"/>
    </source>
</evidence>
<dbReference type="SUPFAM" id="SSF56784">
    <property type="entry name" value="HAD-like"/>
    <property type="match status" value="1"/>
</dbReference>
<keyword evidence="3" id="KW-1185">Reference proteome</keyword>
<dbReference type="SFLD" id="SFLDG01126">
    <property type="entry name" value="C1.2:_Nucleotidase_Like"/>
    <property type="match status" value="1"/>
</dbReference>
<comment type="caution">
    <text evidence="2">The sequence shown here is derived from an EMBL/GenBank/DDBJ whole genome shotgun (WGS) entry which is preliminary data.</text>
</comment>
<dbReference type="SFLD" id="SFLDG01146">
    <property type="entry name" value="C1.2.2"/>
    <property type="match status" value="1"/>
</dbReference>
<dbReference type="InterPro" id="IPR010708">
    <property type="entry name" value="5'(3')-deoxyribonucleotidase"/>
</dbReference>
<protein>
    <submittedName>
        <fullName evidence="2">5'(3')-deoxyribonucleotidase</fullName>
    </submittedName>
</protein>
<name>A0ABR7M6U8_9BACT</name>
<dbReference type="InterPro" id="IPR023214">
    <property type="entry name" value="HAD_sf"/>
</dbReference>
<comment type="similarity">
    <text evidence="1">Belongs to the 5'(3')-deoxyribonucleotidase family.</text>
</comment>
<organism evidence="2 3">
    <name type="scientific">Flavihumibacter stibioxidans</name>
    <dbReference type="NCBI Taxonomy" id="1834163"/>
    <lineage>
        <taxon>Bacteria</taxon>
        <taxon>Pseudomonadati</taxon>
        <taxon>Bacteroidota</taxon>
        <taxon>Chitinophagia</taxon>
        <taxon>Chitinophagales</taxon>
        <taxon>Chitinophagaceae</taxon>
        <taxon>Flavihumibacter</taxon>
    </lineage>
</organism>
<proteinExistence type="inferred from homology"/>
<dbReference type="InterPro" id="IPR036412">
    <property type="entry name" value="HAD-like_sf"/>
</dbReference>
<evidence type="ECO:0000256" key="1">
    <source>
        <dbReference type="ARBA" id="ARBA00009589"/>
    </source>
</evidence>
<dbReference type="Pfam" id="PF06941">
    <property type="entry name" value="NT5C"/>
    <property type="match status" value="1"/>
</dbReference>
<dbReference type="RefSeq" id="WP_187255573.1">
    <property type="nucleotide sequence ID" value="NZ_JBHULF010000006.1"/>
</dbReference>